<dbReference type="Pfam" id="PF12833">
    <property type="entry name" value="HTH_18"/>
    <property type="match status" value="1"/>
</dbReference>
<dbReference type="PANTHER" id="PTHR43280">
    <property type="entry name" value="ARAC-FAMILY TRANSCRIPTIONAL REGULATOR"/>
    <property type="match status" value="1"/>
</dbReference>
<dbReference type="InterPro" id="IPR020449">
    <property type="entry name" value="Tscrpt_reg_AraC-type_HTH"/>
</dbReference>
<evidence type="ECO:0000313" key="6">
    <source>
        <dbReference type="Proteomes" id="UP000647339"/>
    </source>
</evidence>
<dbReference type="Gene3D" id="2.60.120.10">
    <property type="entry name" value="Jelly Rolls"/>
    <property type="match status" value="1"/>
</dbReference>
<dbReference type="Proteomes" id="UP000647339">
    <property type="component" value="Unassembled WGS sequence"/>
</dbReference>
<dbReference type="PROSITE" id="PS01124">
    <property type="entry name" value="HTH_ARAC_FAMILY_2"/>
    <property type="match status" value="1"/>
</dbReference>
<dbReference type="Gene3D" id="1.10.10.60">
    <property type="entry name" value="Homeodomain-like"/>
    <property type="match status" value="1"/>
</dbReference>
<accession>A0ABQ1V9U0</accession>
<evidence type="ECO:0000313" key="5">
    <source>
        <dbReference type="EMBL" id="GGF47337.1"/>
    </source>
</evidence>
<comment type="caution">
    <text evidence="5">The sequence shown here is derived from an EMBL/GenBank/DDBJ whole genome shotgun (WGS) entry which is preliminary data.</text>
</comment>
<evidence type="ECO:0000256" key="3">
    <source>
        <dbReference type="ARBA" id="ARBA00023163"/>
    </source>
</evidence>
<dbReference type="PRINTS" id="PR00032">
    <property type="entry name" value="HTHARAC"/>
</dbReference>
<keyword evidence="2" id="KW-0238">DNA-binding</keyword>
<keyword evidence="3" id="KW-0804">Transcription</keyword>
<dbReference type="InterPro" id="IPR018060">
    <property type="entry name" value="HTH_AraC"/>
</dbReference>
<keyword evidence="1" id="KW-0805">Transcription regulation</keyword>
<dbReference type="InterPro" id="IPR037923">
    <property type="entry name" value="HTH-like"/>
</dbReference>
<dbReference type="RefSeq" id="WP_137402861.1">
    <property type="nucleotide sequence ID" value="NZ_BMIU01000026.1"/>
</dbReference>
<dbReference type="SUPFAM" id="SSF46689">
    <property type="entry name" value="Homeodomain-like"/>
    <property type="match status" value="1"/>
</dbReference>
<dbReference type="InterPro" id="IPR009057">
    <property type="entry name" value="Homeodomain-like_sf"/>
</dbReference>
<dbReference type="SUPFAM" id="SSF51215">
    <property type="entry name" value="Regulatory protein AraC"/>
    <property type="match status" value="1"/>
</dbReference>
<evidence type="ECO:0000256" key="1">
    <source>
        <dbReference type="ARBA" id="ARBA00023015"/>
    </source>
</evidence>
<sequence>MEKIPVRQIKEPHSTKSFNIIKLESLLSDNDMVQKAHRHNFFFALFLKDGSGEHLIDFTSYPVHKNTVYFIRPGQVHQLTLKKGSTGYLIQFNRDFYSTKEGPEHLLLRKISYRNYCHLDGGKFQKPYSLLANIYEEYSKNREWYLEAIKANLKVLFIEILRHGTFPKEVSNASLYEQDRLEELLELLQRNITSHKQVADYAQLMHLSPFQLNKITKETLGKTCSKIITEQILLEAKRSLLGTNNQITEIAHSLGYDDTSYFIRFFKKHIGFTPEGYREKFK</sequence>
<name>A0ABQ1V9U0_9BACT</name>
<reference evidence="6" key="1">
    <citation type="journal article" date="2019" name="Int. J. Syst. Evol. Microbiol.">
        <title>The Global Catalogue of Microorganisms (GCM) 10K type strain sequencing project: providing services to taxonomists for standard genome sequencing and annotation.</title>
        <authorList>
            <consortium name="The Broad Institute Genomics Platform"/>
            <consortium name="The Broad Institute Genome Sequencing Center for Infectious Disease"/>
            <person name="Wu L."/>
            <person name="Ma J."/>
        </authorList>
    </citation>
    <scope>NUCLEOTIDE SEQUENCE [LARGE SCALE GENOMIC DNA]</scope>
    <source>
        <strain evidence="6">CGMCC 1.15407</strain>
    </source>
</reference>
<dbReference type="PANTHER" id="PTHR43280:SF2">
    <property type="entry name" value="HTH-TYPE TRANSCRIPTIONAL REGULATOR EXSA"/>
    <property type="match status" value="1"/>
</dbReference>
<dbReference type="InterPro" id="IPR014710">
    <property type="entry name" value="RmlC-like_jellyroll"/>
</dbReference>
<evidence type="ECO:0000259" key="4">
    <source>
        <dbReference type="PROSITE" id="PS01124"/>
    </source>
</evidence>
<dbReference type="SMART" id="SM00342">
    <property type="entry name" value="HTH_ARAC"/>
    <property type="match status" value="1"/>
</dbReference>
<gene>
    <name evidence="5" type="ORF">GCM10011339_39830</name>
</gene>
<evidence type="ECO:0000256" key="2">
    <source>
        <dbReference type="ARBA" id="ARBA00023125"/>
    </source>
</evidence>
<feature type="domain" description="HTH araC/xylS-type" evidence="4">
    <location>
        <begin position="182"/>
        <end position="280"/>
    </location>
</feature>
<keyword evidence="6" id="KW-1185">Reference proteome</keyword>
<organism evidence="5 6">
    <name type="scientific">Echinicola rosea</name>
    <dbReference type="NCBI Taxonomy" id="1807691"/>
    <lineage>
        <taxon>Bacteria</taxon>
        <taxon>Pseudomonadati</taxon>
        <taxon>Bacteroidota</taxon>
        <taxon>Cytophagia</taxon>
        <taxon>Cytophagales</taxon>
        <taxon>Cyclobacteriaceae</taxon>
        <taxon>Echinicola</taxon>
    </lineage>
</organism>
<dbReference type="EMBL" id="BMIU01000026">
    <property type="protein sequence ID" value="GGF47337.1"/>
    <property type="molecule type" value="Genomic_DNA"/>
</dbReference>
<proteinExistence type="predicted"/>
<protein>
    <submittedName>
        <fullName evidence="5">AraC family transcriptional regulator</fullName>
    </submittedName>
</protein>